<dbReference type="RefSeq" id="WP_146135374.1">
    <property type="nucleotide sequence ID" value="NZ_PVUE01000009.1"/>
</dbReference>
<dbReference type="EMBL" id="PVUE01000009">
    <property type="protein sequence ID" value="PRZ41558.1"/>
    <property type="molecule type" value="Genomic_DNA"/>
</dbReference>
<sequence length="176" mass="19027">MTTLAPQRTVRSARQLAVLAMYVGLALSAAAAAVVIIDQATSDTLWRHMIATYSVDYNHVEMADSKSILLTYLLSIAVIGIACWLWMAWAVTKGKRWARAVSTLIFVLAACIALFNLVGSEDGYGRLLPTLYGLVGVLPSVAGLVAVILLWRRGTSDDHDLRIRPSTGTSRVNVAP</sequence>
<keyword evidence="1" id="KW-0812">Transmembrane</keyword>
<feature type="transmembrane region" description="Helical" evidence="1">
    <location>
        <begin position="16"/>
        <end position="37"/>
    </location>
</feature>
<organism evidence="2 3">
    <name type="scientific">Antricoccus suffuscus</name>
    <dbReference type="NCBI Taxonomy" id="1629062"/>
    <lineage>
        <taxon>Bacteria</taxon>
        <taxon>Bacillati</taxon>
        <taxon>Actinomycetota</taxon>
        <taxon>Actinomycetes</taxon>
        <taxon>Geodermatophilales</taxon>
        <taxon>Antricoccaceae</taxon>
        <taxon>Antricoccus</taxon>
    </lineage>
</organism>
<keyword evidence="1" id="KW-0472">Membrane</keyword>
<reference evidence="2 3" key="1">
    <citation type="submission" date="2018-03" db="EMBL/GenBank/DDBJ databases">
        <title>Genomic Encyclopedia of Archaeal and Bacterial Type Strains, Phase II (KMG-II): from individual species to whole genera.</title>
        <authorList>
            <person name="Goeker M."/>
        </authorList>
    </citation>
    <scope>NUCLEOTIDE SEQUENCE [LARGE SCALE GENOMIC DNA]</scope>
    <source>
        <strain evidence="2 3">DSM 100065</strain>
    </source>
</reference>
<feature type="transmembrane region" description="Helical" evidence="1">
    <location>
        <begin position="101"/>
        <end position="119"/>
    </location>
</feature>
<accession>A0A2T0ZZN7</accession>
<keyword evidence="1" id="KW-1133">Transmembrane helix</keyword>
<feature type="transmembrane region" description="Helical" evidence="1">
    <location>
        <begin position="131"/>
        <end position="151"/>
    </location>
</feature>
<protein>
    <submittedName>
        <fullName evidence="2">Uncharacterized protein</fullName>
    </submittedName>
</protein>
<feature type="transmembrane region" description="Helical" evidence="1">
    <location>
        <begin position="69"/>
        <end position="89"/>
    </location>
</feature>
<evidence type="ECO:0000256" key="1">
    <source>
        <dbReference type="SAM" id="Phobius"/>
    </source>
</evidence>
<dbReference type="Proteomes" id="UP000237752">
    <property type="component" value="Unassembled WGS sequence"/>
</dbReference>
<keyword evidence="3" id="KW-1185">Reference proteome</keyword>
<dbReference type="AlphaFoldDB" id="A0A2T0ZZN7"/>
<proteinExistence type="predicted"/>
<gene>
    <name evidence="2" type="ORF">CLV47_109105</name>
</gene>
<dbReference type="OrthoDB" id="4337876at2"/>
<name>A0A2T0ZZN7_9ACTN</name>
<evidence type="ECO:0000313" key="2">
    <source>
        <dbReference type="EMBL" id="PRZ41558.1"/>
    </source>
</evidence>
<evidence type="ECO:0000313" key="3">
    <source>
        <dbReference type="Proteomes" id="UP000237752"/>
    </source>
</evidence>
<comment type="caution">
    <text evidence="2">The sequence shown here is derived from an EMBL/GenBank/DDBJ whole genome shotgun (WGS) entry which is preliminary data.</text>
</comment>